<feature type="region of interest" description="Disordered" evidence="10">
    <location>
        <begin position="1"/>
        <end position="27"/>
    </location>
</feature>
<feature type="transmembrane region" description="Helical" evidence="11">
    <location>
        <begin position="352"/>
        <end position="373"/>
    </location>
</feature>
<dbReference type="GO" id="GO:0015105">
    <property type="term" value="F:arsenite transmembrane transporter activity"/>
    <property type="evidence" value="ECO:0007669"/>
    <property type="project" value="TreeGrafter"/>
</dbReference>
<sequence>MPSKAPPELVTHTAEPVPDSTAASSQDDTLVCCGDDLEMQQTNEAPPAPKEKTSAFKALGLLDRFLAVWIFLAMVVGILLGNFVPETGPSLQKGRFVGVSVPIVRYESLHELLSQRGLWKQIVFSIVMNWIVAPFLMLGLAWAFLPDKSELRAGLILVGLGRCIAMVLIWTGLAGGNSEYCAILVAINSLLQMVLFAPLAVFFIRVISHESGAVDVSYAVVATSVAVFLGIPLGAAVLTRFALRAVAGPAWYERVFLRWAAPWSLVGLLYTILVLFASQGHRVVHQIVSVVRVAAPLVVYFLVIFSFTLWLAFRLGFGYGLAATQSFTAASNNFELAIAVAVATFGPDSDQALASTVGPLIEVPVLLSLVYLVRWIGNRWSWKN</sequence>
<evidence type="ECO:0000256" key="6">
    <source>
        <dbReference type="ARBA" id="ARBA00022849"/>
    </source>
</evidence>
<dbReference type="PIRSF" id="PIRSF005508">
    <property type="entry name" value="Acr3"/>
    <property type="match status" value="1"/>
</dbReference>
<evidence type="ECO:0000256" key="3">
    <source>
        <dbReference type="ARBA" id="ARBA00022448"/>
    </source>
</evidence>
<dbReference type="GO" id="GO:0005886">
    <property type="term" value="C:plasma membrane"/>
    <property type="evidence" value="ECO:0007669"/>
    <property type="project" value="UniProtKB-SubCell"/>
</dbReference>
<evidence type="ECO:0000256" key="9">
    <source>
        <dbReference type="PIRNR" id="PIRNR005508"/>
    </source>
</evidence>
<dbReference type="NCBIfam" id="TIGR00832">
    <property type="entry name" value="acr3"/>
    <property type="match status" value="1"/>
</dbReference>
<dbReference type="Proteomes" id="UP000076874">
    <property type="component" value="Unassembled WGS sequence"/>
</dbReference>
<name>A0A168A3Z7_9HYPO</name>
<dbReference type="Pfam" id="PF01758">
    <property type="entry name" value="SBF"/>
    <property type="match status" value="1"/>
</dbReference>
<keyword evidence="5 9" id="KW-0812">Transmembrane</keyword>
<keyword evidence="3 9" id="KW-0813">Transport</keyword>
<feature type="transmembrane region" description="Helical" evidence="11">
    <location>
        <begin position="216"/>
        <end position="243"/>
    </location>
</feature>
<proteinExistence type="inferred from homology"/>
<dbReference type="PANTHER" id="PTHR43057:SF1">
    <property type="entry name" value="ARSENICAL-RESISTANCE PROTEIN 3"/>
    <property type="match status" value="1"/>
</dbReference>
<evidence type="ECO:0000256" key="7">
    <source>
        <dbReference type="ARBA" id="ARBA00022989"/>
    </source>
</evidence>
<keyword evidence="6" id="KW-0059">Arsenical resistance</keyword>
<dbReference type="GO" id="GO:0015104">
    <property type="term" value="F:antimonite transmembrane transporter activity"/>
    <property type="evidence" value="ECO:0007669"/>
    <property type="project" value="TreeGrafter"/>
</dbReference>
<evidence type="ECO:0000256" key="5">
    <source>
        <dbReference type="ARBA" id="ARBA00022692"/>
    </source>
</evidence>
<dbReference type="Gene3D" id="1.20.1530.20">
    <property type="match status" value="1"/>
</dbReference>
<keyword evidence="7 9" id="KW-1133">Transmembrane helix</keyword>
<evidence type="ECO:0000256" key="1">
    <source>
        <dbReference type="ARBA" id="ARBA00004651"/>
    </source>
</evidence>
<evidence type="ECO:0000256" key="4">
    <source>
        <dbReference type="ARBA" id="ARBA00022475"/>
    </source>
</evidence>
<feature type="transmembrane region" description="Helical" evidence="11">
    <location>
        <begin position="66"/>
        <end position="85"/>
    </location>
</feature>
<evidence type="ECO:0000256" key="2">
    <source>
        <dbReference type="ARBA" id="ARBA00010110"/>
    </source>
</evidence>
<dbReference type="EMBL" id="AZHD01000001">
    <property type="protein sequence ID" value="OAA68215.1"/>
    <property type="molecule type" value="Genomic_DNA"/>
</dbReference>
<gene>
    <name evidence="12" type="ORF">SPI_00410</name>
</gene>
<dbReference type="FunFam" id="1.20.1530.20:FF:000009">
    <property type="entry name" value="Arsenite transporter, ACR3 family"/>
    <property type="match status" value="1"/>
</dbReference>
<dbReference type="InterPro" id="IPR002657">
    <property type="entry name" value="BilAc:Na_symport/Acr3"/>
</dbReference>
<feature type="transmembrane region" description="Helical" evidence="11">
    <location>
        <begin position="122"/>
        <end position="145"/>
    </location>
</feature>
<dbReference type="OrthoDB" id="187348at2759"/>
<feature type="transmembrane region" description="Helical" evidence="11">
    <location>
        <begin position="255"/>
        <end position="277"/>
    </location>
</feature>
<dbReference type="InterPro" id="IPR004706">
    <property type="entry name" value="Arsenical-R_Acr3"/>
</dbReference>
<keyword evidence="4 9" id="KW-1003">Cell membrane</keyword>
<evidence type="ECO:0000313" key="12">
    <source>
        <dbReference type="EMBL" id="OAA68215.1"/>
    </source>
</evidence>
<feature type="transmembrane region" description="Helical" evidence="11">
    <location>
        <begin position="297"/>
        <end position="317"/>
    </location>
</feature>
<dbReference type="PANTHER" id="PTHR43057">
    <property type="entry name" value="ARSENITE EFFLUX TRANSPORTER"/>
    <property type="match status" value="1"/>
</dbReference>
<evidence type="ECO:0000256" key="10">
    <source>
        <dbReference type="SAM" id="MobiDB-lite"/>
    </source>
</evidence>
<evidence type="ECO:0000256" key="11">
    <source>
        <dbReference type="SAM" id="Phobius"/>
    </source>
</evidence>
<protein>
    <submittedName>
        <fullName evidence="12">Arsenical-resistance protein ACR3</fullName>
    </submittedName>
</protein>
<dbReference type="GO" id="GO:0015297">
    <property type="term" value="F:antiporter activity"/>
    <property type="evidence" value="ECO:0007669"/>
    <property type="project" value="UniProtKB-UniRule"/>
</dbReference>
<evidence type="ECO:0000256" key="8">
    <source>
        <dbReference type="ARBA" id="ARBA00023136"/>
    </source>
</evidence>
<keyword evidence="13" id="KW-1185">Reference proteome</keyword>
<dbReference type="GO" id="GO:0046685">
    <property type="term" value="P:response to arsenic-containing substance"/>
    <property type="evidence" value="ECO:0007669"/>
    <property type="project" value="UniProtKB-KW"/>
</dbReference>
<keyword evidence="8 9" id="KW-0472">Membrane</keyword>
<comment type="similarity">
    <text evidence="2 9">Belongs to the arsenical resistance-3 (ACR3) (TC 2.A.59) family.</text>
</comment>
<comment type="caution">
    <text evidence="12">The sequence shown here is derived from an EMBL/GenBank/DDBJ whole genome shotgun (WGS) entry which is preliminary data.</text>
</comment>
<dbReference type="InterPro" id="IPR038770">
    <property type="entry name" value="Na+/solute_symporter_sf"/>
</dbReference>
<dbReference type="STRING" id="1081102.A0A168A3Z7"/>
<accession>A0A168A3Z7</accession>
<organism evidence="12 13">
    <name type="scientific">Niveomyces insectorum RCEF 264</name>
    <dbReference type="NCBI Taxonomy" id="1081102"/>
    <lineage>
        <taxon>Eukaryota</taxon>
        <taxon>Fungi</taxon>
        <taxon>Dikarya</taxon>
        <taxon>Ascomycota</taxon>
        <taxon>Pezizomycotina</taxon>
        <taxon>Sordariomycetes</taxon>
        <taxon>Hypocreomycetidae</taxon>
        <taxon>Hypocreales</taxon>
        <taxon>Cordycipitaceae</taxon>
        <taxon>Niveomyces</taxon>
    </lineage>
</organism>
<dbReference type="AlphaFoldDB" id="A0A168A3Z7"/>
<reference evidence="12 13" key="1">
    <citation type="journal article" date="2016" name="Genome Biol. Evol.">
        <title>Divergent and convergent evolution of fungal pathogenicity.</title>
        <authorList>
            <person name="Shang Y."/>
            <person name="Xiao G."/>
            <person name="Zheng P."/>
            <person name="Cen K."/>
            <person name="Zhan S."/>
            <person name="Wang C."/>
        </authorList>
    </citation>
    <scope>NUCLEOTIDE SEQUENCE [LARGE SCALE GENOMIC DNA]</scope>
    <source>
        <strain evidence="12 13">RCEF 264</strain>
    </source>
</reference>
<comment type="subcellular location">
    <subcellularLocation>
        <location evidence="1 9">Cell membrane</location>
        <topology evidence="1 9">Multi-pass membrane protein</topology>
    </subcellularLocation>
</comment>
<feature type="transmembrane region" description="Helical" evidence="11">
    <location>
        <begin position="180"/>
        <end position="204"/>
    </location>
</feature>
<evidence type="ECO:0000313" key="13">
    <source>
        <dbReference type="Proteomes" id="UP000076874"/>
    </source>
</evidence>
<feature type="transmembrane region" description="Helical" evidence="11">
    <location>
        <begin position="151"/>
        <end position="173"/>
    </location>
</feature>